<keyword evidence="6" id="KW-1185">Reference proteome</keyword>
<organism evidence="5 6">
    <name type="scientific">Dermacoccus barathri</name>
    <dbReference type="NCBI Taxonomy" id="322601"/>
    <lineage>
        <taxon>Bacteria</taxon>
        <taxon>Bacillati</taxon>
        <taxon>Actinomycetota</taxon>
        <taxon>Actinomycetes</taxon>
        <taxon>Micrococcales</taxon>
        <taxon>Dermacoccaceae</taxon>
        <taxon>Dermacoccus</taxon>
    </lineage>
</organism>
<dbReference type="Pfam" id="PF00356">
    <property type="entry name" value="LacI"/>
    <property type="match status" value="1"/>
</dbReference>
<dbReference type="GO" id="GO:0003677">
    <property type="term" value="F:DNA binding"/>
    <property type="evidence" value="ECO:0007669"/>
    <property type="project" value="UniProtKB-KW"/>
</dbReference>
<dbReference type="Proteomes" id="UP001501288">
    <property type="component" value="Unassembled WGS sequence"/>
</dbReference>
<evidence type="ECO:0000256" key="2">
    <source>
        <dbReference type="ARBA" id="ARBA00023125"/>
    </source>
</evidence>
<dbReference type="CDD" id="cd06267">
    <property type="entry name" value="PBP1_LacI_sugar_binding-like"/>
    <property type="match status" value="1"/>
</dbReference>
<evidence type="ECO:0000259" key="4">
    <source>
        <dbReference type="PROSITE" id="PS50932"/>
    </source>
</evidence>
<dbReference type="RefSeq" id="WP_346030634.1">
    <property type="nucleotide sequence ID" value="NZ_BAAANV010000045.1"/>
</dbReference>
<dbReference type="Gene3D" id="3.40.50.2300">
    <property type="match status" value="2"/>
</dbReference>
<sequence length="351" mass="36397">MSATEDAALRRGGDESPPRLQQIAAAAGVSQATVSRVLNNKAGVAEATRRSVLTAVDVLGYERPASLRRAGAGAIGLVVPELDNPIFPALAQAVTTRLAAAGYTAVLCPTSAGGVQEDEYLSMLLERGIAGLIHVSGRHADTTASIARHQELVAQGLPVVLVNGHRDDLAVTLLSTDDRVAVRLAVSHLLSLGHRRLGLAVGPARYTPSIRKLTAFRDAAAEFEFEALVEHTWFSVEGGELAGAQLTARGASGIICGSDLMALGVIRGARHAGLDVPRDLSVVGFDGSAMTEHTSPPLTTVRQNVPALADGAVDTLLDQIRGLAAAAPCARELVLAPDLVVRASTGPPPVR</sequence>
<evidence type="ECO:0000256" key="1">
    <source>
        <dbReference type="ARBA" id="ARBA00023015"/>
    </source>
</evidence>
<evidence type="ECO:0000313" key="6">
    <source>
        <dbReference type="Proteomes" id="UP001501288"/>
    </source>
</evidence>
<proteinExistence type="predicted"/>
<evidence type="ECO:0000256" key="3">
    <source>
        <dbReference type="ARBA" id="ARBA00023163"/>
    </source>
</evidence>
<reference evidence="5 6" key="1">
    <citation type="journal article" date="2019" name="Int. J. Syst. Evol. Microbiol.">
        <title>The Global Catalogue of Microorganisms (GCM) 10K type strain sequencing project: providing services to taxonomists for standard genome sequencing and annotation.</title>
        <authorList>
            <consortium name="The Broad Institute Genomics Platform"/>
            <consortium name="The Broad Institute Genome Sequencing Center for Infectious Disease"/>
            <person name="Wu L."/>
            <person name="Ma J."/>
        </authorList>
    </citation>
    <scope>NUCLEOTIDE SEQUENCE [LARGE SCALE GENOMIC DNA]</scope>
    <source>
        <strain evidence="5 6">JCM 14588</strain>
    </source>
</reference>
<accession>A0ABN2BWB5</accession>
<keyword evidence="1" id="KW-0805">Transcription regulation</keyword>
<dbReference type="Gene3D" id="1.10.260.40">
    <property type="entry name" value="lambda repressor-like DNA-binding domains"/>
    <property type="match status" value="1"/>
</dbReference>
<dbReference type="PROSITE" id="PS50932">
    <property type="entry name" value="HTH_LACI_2"/>
    <property type="match status" value="1"/>
</dbReference>
<dbReference type="PANTHER" id="PTHR30146">
    <property type="entry name" value="LACI-RELATED TRANSCRIPTIONAL REPRESSOR"/>
    <property type="match status" value="1"/>
</dbReference>
<keyword evidence="3" id="KW-0804">Transcription</keyword>
<name>A0ABN2BWB5_9MICO</name>
<dbReference type="SUPFAM" id="SSF53822">
    <property type="entry name" value="Periplasmic binding protein-like I"/>
    <property type="match status" value="1"/>
</dbReference>
<comment type="caution">
    <text evidence="5">The sequence shown here is derived from an EMBL/GenBank/DDBJ whole genome shotgun (WGS) entry which is preliminary data.</text>
</comment>
<gene>
    <name evidence="5" type="ORF">GCM10009762_22370</name>
</gene>
<dbReference type="InterPro" id="IPR010982">
    <property type="entry name" value="Lambda_DNA-bd_dom_sf"/>
</dbReference>
<dbReference type="InterPro" id="IPR046335">
    <property type="entry name" value="LacI/GalR-like_sensor"/>
</dbReference>
<dbReference type="SMART" id="SM00354">
    <property type="entry name" value="HTH_LACI"/>
    <property type="match status" value="1"/>
</dbReference>
<dbReference type="Pfam" id="PF13377">
    <property type="entry name" value="Peripla_BP_3"/>
    <property type="match status" value="1"/>
</dbReference>
<evidence type="ECO:0000313" key="5">
    <source>
        <dbReference type="EMBL" id="GAA1548677.1"/>
    </source>
</evidence>
<feature type="domain" description="HTH lacI-type" evidence="4">
    <location>
        <begin position="18"/>
        <end position="72"/>
    </location>
</feature>
<keyword evidence="2 5" id="KW-0238">DNA-binding</keyword>
<dbReference type="PANTHER" id="PTHR30146:SF153">
    <property type="entry name" value="LACTOSE OPERON REPRESSOR"/>
    <property type="match status" value="1"/>
</dbReference>
<dbReference type="EMBL" id="BAAANV010000045">
    <property type="protein sequence ID" value="GAA1548677.1"/>
    <property type="molecule type" value="Genomic_DNA"/>
</dbReference>
<dbReference type="InterPro" id="IPR000843">
    <property type="entry name" value="HTH_LacI"/>
</dbReference>
<protein>
    <submittedName>
        <fullName evidence="5">LacI family DNA-binding transcriptional regulator</fullName>
    </submittedName>
</protein>
<dbReference type="InterPro" id="IPR028082">
    <property type="entry name" value="Peripla_BP_I"/>
</dbReference>
<dbReference type="CDD" id="cd01392">
    <property type="entry name" value="HTH_LacI"/>
    <property type="match status" value="1"/>
</dbReference>
<dbReference type="SUPFAM" id="SSF47413">
    <property type="entry name" value="lambda repressor-like DNA-binding domains"/>
    <property type="match status" value="1"/>
</dbReference>